<evidence type="ECO:0000313" key="7">
    <source>
        <dbReference type="Proteomes" id="UP001345219"/>
    </source>
</evidence>
<feature type="region of interest" description="Disordered" evidence="4">
    <location>
        <begin position="19"/>
        <end position="43"/>
    </location>
</feature>
<dbReference type="PROSITE" id="PS50096">
    <property type="entry name" value="IQ"/>
    <property type="match status" value="2"/>
</dbReference>
<accession>A0AAN7Q9E6</accession>
<feature type="compositionally biased region" description="Low complexity" evidence="4">
    <location>
        <begin position="24"/>
        <end position="33"/>
    </location>
</feature>
<comment type="caution">
    <text evidence="6">The sequence shown here is derived from an EMBL/GenBank/DDBJ whole genome shotgun (WGS) entry which is preliminary data.</text>
</comment>
<comment type="similarity">
    <text evidence="2">Belongs to the IQD family.</text>
</comment>
<dbReference type="InterPro" id="IPR000048">
    <property type="entry name" value="IQ_motif_EF-hand-BS"/>
</dbReference>
<dbReference type="Proteomes" id="UP001345219">
    <property type="component" value="Chromosome 23"/>
</dbReference>
<dbReference type="SMART" id="SM00015">
    <property type="entry name" value="IQ"/>
    <property type="match status" value="2"/>
</dbReference>
<dbReference type="EMBL" id="JAXIOK010000009">
    <property type="protein sequence ID" value="KAK4761971.1"/>
    <property type="molecule type" value="Genomic_DNA"/>
</dbReference>
<keyword evidence="7" id="KW-1185">Reference proteome</keyword>
<organism evidence="6 7">
    <name type="scientific">Trapa incisa</name>
    <dbReference type="NCBI Taxonomy" id="236973"/>
    <lineage>
        <taxon>Eukaryota</taxon>
        <taxon>Viridiplantae</taxon>
        <taxon>Streptophyta</taxon>
        <taxon>Embryophyta</taxon>
        <taxon>Tracheophyta</taxon>
        <taxon>Spermatophyta</taxon>
        <taxon>Magnoliopsida</taxon>
        <taxon>eudicotyledons</taxon>
        <taxon>Gunneridae</taxon>
        <taxon>Pentapetalae</taxon>
        <taxon>rosids</taxon>
        <taxon>malvids</taxon>
        <taxon>Myrtales</taxon>
        <taxon>Lythraceae</taxon>
        <taxon>Trapa</taxon>
    </lineage>
</organism>
<dbReference type="GO" id="GO:0005516">
    <property type="term" value="F:calmodulin binding"/>
    <property type="evidence" value="ECO:0007669"/>
    <property type="project" value="UniProtKB-KW"/>
</dbReference>
<evidence type="ECO:0000313" key="6">
    <source>
        <dbReference type="EMBL" id="KAK4761971.1"/>
    </source>
</evidence>
<dbReference type="Gene3D" id="1.20.5.190">
    <property type="match status" value="1"/>
</dbReference>
<evidence type="ECO:0000259" key="5">
    <source>
        <dbReference type="Pfam" id="PF13178"/>
    </source>
</evidence>
<dbReference type="PANTHER" id="PTHR32295:SF45">
    <property type="entry name" value="PROTEIN IQ-DOMAIN 19"/>
    <property type="match status" value="1"/>
</dbReference>
<dbReference type="Pfam" id="PF00612">
    <property type="entry name" value="IQ"/>
    <property type="match status" value="2"/>
</dbReference>
<evidence type="ECO:0000256" key="2">
    <source>
        <dbReference type="ARBA" id="ARBA00024341"/>
    </source>
</evidence>
<dbReference type="CDD" id="cd23767">
    <property type="entry name" value="IQCD"/>
    <property type="match status" value="1"/>
</dbReference>
<dbReference type="AlphaFoldDB" id="A0AAN7Q9E6"/>
<evidence type="ECO:0000256" key="3">
    <source>
        <dbReference type="ARBA" id="ARBA00024378"/>
    </source>
</evidence>
<protein>
    <recommendedName>
        <fullName evidence="5">DUF4005 domain-containing protein</fullName>
    </recommendedName>
</protein>
<reference evidence="6 7" key="1">
    <citation type="journal article" date="2023" name="Hortic Res">
        <title>Pangenome of water caltrop reveals structural variations and asymmetric subgenome divergence after allopolyploidization.</title>
        <authorList>
            <person name="Zhang X."/>
            <person name="Chen Y."/>
            <person name="Wang L."/>
            <person name="Yuan Y."/>
            <person name="Fang M."/>
            <person name="Shi L."/>
            <person name="Lu R."/>
            <person name="Comes H.P."/>
            <person name="Ma Y."/>
            <person name="Chen Y."/>
            <person name="Huang G."/>
            <person name="Zhou Y."/>
            <person name="Zheng Z."/>
            <person name="Qiu Y."/>
        </authorList>
    </citation>
    <scope>NUCLEOTIDE SEQUENCE [LARGE SCALE GENOMIC DNA]</scope>
    <source>
        <tissue evidence="6">Roots</tissue>
    </source>
</reference>
<feature type="compositionally biased region" description="Basic and acidic residues" evidence="4">
    <location>
        <begin position="200"/>
        <end position="210"/>
    </location>
</feature>
<gene>
    <name evidence="6" type="ORF">SAY87_029855</name>
</gene>
<proteinExistence type="inferred from homology"/>
<keyword evidence="1" id="KW-0112">Calmodulin-binding</keyword>
<comment type="subunit">
    <text evidence="3">Binds to multiple calmodulin (CaM) in the presence of Ca(2+) and CaM-like proteins.</text>
</comment>
<evidence type="ECO:0000256" key="1">
    <source>
        <dbReference type="ARBA" id="ARBA00022860"/>
    </source>
</evidence>
<evidence type="ECO:0000256" key="4">
    <source>
        <dbReference type="SAM" id="MobiDB-lite"/>
    </source>
</evidence>
<name>A0AAN7Q9E6_9MYRT</name>
<sequence length="414" mass="46345">MGRTGKWLKKFFLVGKKEREEKTTPTTLSSTKTQGEKRRWSFRRPWEPKQPACSYMSAMYSVQEADSEQKKHALAVAAATAAAADAAAAAAQAAAAVIWLTAGAAPMCGAVEEAAAIRIQSVYRSYLARKALRALRGLVKLQALVRGHLVRRRAAKTLRCMQAMETAQAWARVQRIRTFEQSRSPINPRKSPTSTHRRSSRDDPFRRADHGLGGYSDDNPQRPRRAICRLSAWMSPRTSSGRFEDYNYDALCMATSSPQCYSARSNIDTGRAPFWSPKPDYAEPNNDFSVPPNYMAETKSSRAKARSQNAPRQRTVECLERLSGTARRKRNDVPQSAAWMQRSTSLLGSTAARNRRFPWSIRLDRSDASFRDSECESTGSTIMDPHYFGSPLWYKNDGNKYNNVLPPPSPHGVA</sequence>
<feature type="compositionally biased region" description="Polar residues" evidence="4">
    <location>
        <begin position="181"/>
        <end position="194"/>
    </location>
</feature>
<feature type="region of interest" description="Disordered" evidence="4">
    <location>
        <begin position="181"/>
        <end position="221"/>
    </location>
</feature>
<dbReference type="Pfam" id="PF13178">
    <property type="entry name" value="DUF4005"/>
    <property type="match status" value="1"/>
</dbReference>
<feature type="compositionally biased region" description="Basic and acidic residues" evidence="4">
    <location>
        <begin position="34"/>
        <end position="43"/>
    </location>
</feature>
<feature type="domain" description="DUF4005" evidence="5">
    <location>
        <begin position="257"/>
        <end position="337"/>
    </location>
</feature>
<dbReference type="InterPro" id="IPR025064">
    <property type="entry name" value="DUF4005"/>
</dbReference>
<dbReference type="PANTHER" id="PTHR32295">
    <property type="entry name" value="IQ-DOMAIN 5-RELATED"/>
    <property type="match status" value="1"/>
</dbReference>